<dbReference type="SUPFAM" id="SSF49599">
    <property type="entry name" value="TRAF domain-like"/>
    <property type="match status" value="2"/>
</dbReference>
<keyword evidence="7" id="KW-1185">Reference proteome</keyword>
<dbReference type="InterPro" id="IPR002083">
    <property type="entry name" value="MATH/TRAF_dom"/>
</dbReference>
<feature type="region of interest" description="Disordered" evidence="3">
    <location>
        <begin position="1602"/>
        <end position="1671"/>
    </location>
</feature>
<dbReference type="Pfam" id="PF24570">
    <property type="entry name" value="BACK_BPM_SPOP"/>
    <property type="match status" value="4"/>
</dbReference>
<dbReference type="Gene3D" id="2.60.210.10">
    <property type="entry name" value="Apoptosis, Tumor Necrosis Factor Receptor Associated Protein 2, Chain A"/>
    <property type="match status" value="2"/>
</dbReference>
<name>A0AAQ3XDA2_PASNO</name>
<dbReference type="Pfam" id="PF00651">
    <property type="entry name" value="BTB"/>
    <property type="match status" value="5"/>
</dbReference>
<evidence type="ECO:0000256" key="1">
    <source>
        <dbReference type="ARBA" id="ARBA00004906"/>
    </source>
</evidence>
<organism evidence="6 7">
    <name type="scientific">Paspalum notatum var. saurae</name>
    <dbReference type="NCBI Taxonomy" id="547442"/>
    <lineage>
        <taxon>Eukaryota</taxon>
        <taxon>Viridiplantae</taxon>
        <taxon>Streptophyta</taxon>
        <taxon>Embryophyta</taxon>
        <taxon>Tracheophyta</taxon>
        <taxon>Spermatophyta</taxon>
        <taxon>Magnoliopsida</taxon>
        <taxon>Liliopsida</taxon>
        <taxon>Poales</taxon>
        <taxon>Poaceae</taxon>
        <taxon>PACMAD clade</taxon>
        <taxon>Panicoideae</taxon>
        <taxon>Andropogonodae</taxon>
        <taxon>Paspaleae</taxon>
        <taxon>Paspalinae</taxon>
        <taxon>Paspalum</taxon>
    </lineage>
</organism>
<comment type="pathway">
    <text evidence="1">Protein modification; protein ubiquitination.</text>
</comment>
<sequence>MQAAAIKRQRTSGPEEPTQTTVMDSASTVVEFKVDYAQAMDHTLPRFCEKLSSGAISAGGHTWTISFVHLPHFQKFAVRLLPTTPMSGSGSAAKVLFHALLDAPNGLVDAAMTMQLWPLLCPMSCAAVWKLDDPAGETDDLVKRWAKDGHLRFLCTITVLNDASAAAIPAPPSDICKHLGELLDATDGSDVSFTIDGETFRAHRAVLAARSPVFRAELLGSMAEAKMSSIAVQGIAPATFKAMLQYMYTDALPGVDGDELPSREMFERLLAAADRYALDRLKVLCAQKLWDNVSVDTVAYVLGCAEMYSCPELKSKCIGFFAQEENFAKAVLTEGFVRLVQQFPSIIFELREKCHTASIKMSHFQALYGRRCRTALHWDQPGEKQLFGPGIIEDVERQVRMIRENLRIAQTRQKSYADNRRRDLEFAVGDYVYLKVSPIRGLRRFKVKGKLAPRYIGLFKIIDRKGEVVYQLKLPDRLLGLQEDEFNVQDDLTYTEYPVQILEMAERTTRNRVIKIIKVIFHALLDGQTDMINATCIRQLQSGTSCAYWHLASTGETTQQWDKDGQLTFLCTITVLNQSYATIPAPPSDICKHLGALLDPTDGTGDVSFTIHGETFRAHRALLAARSPVFRAELFGSMAESKMPSIAKKEIAPATFKAMLQYMYTDALPSDDDDDELVGGYSQEKFERLLAAADRYALDRLKLLCAQKLWDNVSVDTVASVLRCAEMYSCPELKSKCIGFFALEKNFKKAVLTEVTKRSHSEEPDTRTTMFDSTAVEFIVDYEETKHLAAGEVVHSDAISAGGLMWRINWYPRGIDPRGSMRGISMMIELMSKSQSAEVIVGASLKEMNKFGEETAINPKRSFVRHFSVEFACIGWLHFVEEANVLRYVIDGQITVFCAIMVLHSSSIPMPPSDIGQHLNKLLDSVDGADVSFTVDGEIFHAHRAVLAARSPVFRAELLGSMAEARAGNELGSARLGKLASRAEPSRSEPEPSYEFRAIFPALAEATMSPITLHDITSETFRVMLQFIYIDELGDLPTEMFKHLLAAADRYALDRLKIICAQKLWDNVSVDTVGDALACAEIYNCPELKSKCIEFVVAEKIFKKAVLTESFMQLGQKFPPIIAETAKMVDSRFIEFRLDYSENKNLGVGKFLSSEVIAAGGHLWRVVCYPSGDTNELLGEYISIFLWLVSKTENVRAIFEAFVLNRDGAPSSTHSRRCEHVFQPESPWGWARFVKRSDVETLFVTNGLARFMCGVIVVLDNDPTPTPMPVPPSDISIHLGRLLDRTIGADVTFIVKGEAFPAHRAVLAARSPVFEAQLLGSMADATMPSITVQDMEPSAFKVMLQFVYTDLLSEDDKLGDSLVEMMQHLIAAADHYALDRLKLLCSLKLIENVSADKVGSILICAETYNCAELKKKCLDFFAVENNFKKAAFTDGFVTLVQKYPLLSAELRMRVWCNRFSVVLIDLHVLHSCFWWARFVEIDSKDRSQANANPVLGLPLWAPRVILTHPFFYLSLAVGAKRGGRRPPLLLLPSSGAPWPCRFSSLSRSPSARPRDSSRTETAGRPWRRRARDEAEEQGWAATLPVADGAGLGRRSRAGRRAALPAWAGPGGGWAGCGRERRRETPGPTASPPLPARRRPAAQGWPGQRRRSGPGGGIDARKRTEETDGDAV</sequence>
<proteinExistence type="inferred from homology"/>
<dbReference type="GO" id="GO:0016567">
    <property type="term" value="P:protein ubiquitination"/>
    <property type="evidence" value="ECO:0007669"/>
    <property type="project" value="InterPro"/>
</dbReference>
<dbReference type="CDD" id="cd00121">
    <property type="entry name" value="MATH"/>
    <property type="match status" value="2"/>
</dbReference>
<reference evidence="6 7" key="1">
    <citation type="submission" date="2024-02" db="EMBL/GenBank/DDBJ databases">
        <title>High-quality chromosome-scale genome assembly of Pensacola bahiagrass (Paspalum notatum Flugge var. saurae).</title>
        <authorList>
            <person name="Vega J.M."/>
            <person name="Podio M."/>
            <person name="Orjuela J."/>
            <person name="Siena L.A."/>
            <person name="Pessino S.C."/>
            <person name="Combes M.C."/>
            <person name="Mariac C."/>
            <person name="Albertini E."/>
            <person name="Pupilli F."/>
            <person name="Ortiz J.P.A."/>
            <person name="Leblanc O."/>
        </authorList>
    </citation>
    <scope>NUCLEOTIDE SEQUENCE [LARGE SCALE GENOMIC DNA]</scope>
    <source>
        <strain evidence="6">R1</strain>
        <tissue evidence="6">Leaf</tissue>
    </source>
</reference>
<feature type="region of interest" description="Disordered" evidence="3">
    <location>
        <begin position="1544"/>
        <end position="1581"/>
    </location>
</feature>
<dbReference type="InterPro" id="IPR056423">
    <property type="entry name" value="BACK_BPM_SPOP"/>
</dbReference>
<evidence type="ECO:0000259" key="5">
    <source>
        <dbReference type="PROSITE" id="PS50144"/>
    </source>
</evidence>
<evidence type="ECO:0000313" key="6">
    <source>
        <dbReference type="EMBL" id="WVZ92097.1"/>
    </source>
</evidence>
<dbReference type="Gene3D" id="3.30.710.10">
    <property type="entry name" value="Potassium Channel Kv1.1, Chain A"/>
    <property type="match status" value="4"/>
</dbReference>
<gene>
    <name evidence="6" type="ORF">U9M48_038187</name>
</gene>
<dbReference type="InterPro" id="IPR008974">
    <property type="entry name" value="TRAF-like"/>
</dbReference>
<feature type="domain" description="MATH" evidence="5">
    <location>
        <begin position="1130"/>
        <end position="1255"/>
    </location>
</feature>
<feature type="domain" description="BTB" evidence="4">
    <location>
        <begin position="605"/>
        <end position="672"/>
    </location>
</feature>
<dbReference type="PROSITE" id="PS50097">
    <property type="entry name" value="BTB"/>
    <property type="match status" value="4"/>
</dbReference>
<feature type="domain" description="BTB" evidence="4">
    <location>
        <begin position="1289"/>
        <end position="1356"/>
    </location>
</feature>
<evidence type="ECO:0000256" key="3">
    <source>
        <dbReference type="SAM" id="MobiDB-lite"/>
    </source>
</evidence>
<dbReference type="Pfam" id="PF22486">
    <property type="entry name" value="MATH_2"/>
    <property type="match status" value="2"/>
</dbReference>
<accession>A0AAQ3XDA2</accession>
<dbReference type="CDD" id="cd14733">
    <property type="entry name" value="BACK"/>
    <property type="match status" value="1"/>
</dbReference>
<dbReference type="Pfam" id="PF24626">
    <property type="entry name" value="SH3_Tf2-1"/>
    <property type="match status" value="1"/>
</dbReference>
<dbReference type="InterPro" id="IPR011333">
    <property type="entry name" value="SKP1/BTB/POZ_sf"/>
</dbReference>
<dbReference type="PANTHER" id="PTHR26379">
    <property type="entry name" value="BTB/POZ AND MATH DOMAIN-CONTAINING PROTEIN 1"/>
    <property type="match status" value="1"/>
</dbReference>
<dbReference type="InterPro" id="IPR000210">
    <property type="entry name" value="BTB/POZ_dom"/>
</dbReference>
<dbReference type="Proteomes" id="UP001341281">
    <property type="component" value="Chromosome 09"/>
</dbReference>
<protein>
    <submittedName>
        <fullName evidence="6">Uncharacterized protein</fullName>
    </submittedName>
</protein>
<feature type="region of interest" description="Disordered" evidence="3">
    <location>
        <begin position="1"/>
        <end position="20"/>
    </location>
</feature>
<feature type="domain" description="MATH" evidence="5">
    <location>
        <begin position="772"/>
        <end position="900"/>
    </location>
</feature>
<dbReference type="PANTHER" id="PTHR26379:SF469">
    <property type="entry name" value="MAB1"/>
    <property type="match status" value="1"/>
</dbReference>
<dbReference type="Gene3D" id="1.25.40.420">
    <property type="match status" value="2"/>
</dbReference>
<dbReference type="PROSITE" id="PS50144">
    <property type="entry name" value="MATH"/>
    <property type="match status" value="2"/>
</dbReference>
<evidence type="ECO:0000313" key="7">
    <source>
        <dbReference type="Proteomes" id="UP001341281"/>
    </source>
</evidence>
<feature type="domain" description="BTB" evidence="4">
    <location>
        <begin position="929"/>
        <end position="1033"/>
    </location>
</feature>
<comment type="similarity">
    <text evidence="2">Belongs to the Tdpoz family.</text>
</comment>
<evidence type="ECO:0000256" key="2">
    <source>
        <dbReference type="ARBA" id="ARBA00010846"/>
    </source>
</evidence>
<dbReference type="InterPro" id="IPR045005">
    <property type="entry name" value="BPM1-6"/>
</dbReference>
<dbReference type="SUPFAM" id="SSF54695">
    <property type="entry name" value="POZ domain"/>
    <property type="match status" value="4"/>
</dbReference>
<feature type="domain" description="BTB" evidence="4">
    <location>
        <begin position="189"/>
        <end position="252"/>
    </location>
</feature>
<dbReference type="SMART" id="SM00225">
    <property type="entry name" value="BTB"/>
    <property type="match status" value="4"/>
</dbReference>
<dbReference type="EMBL" id="CP144753">
    <property type="protein sequence ID" value="WVZ92097.1"/>
    <property type="molecule type" value="Genomic_DNA"/>
</dbReference>
<evidence type="ECO:0000259" key="4">
    <source>
        <dbReference type="PROSITE" id="PS50097"/>
    </source>
</evidence>
<dbReference type="InterPro" id="IPR056924">
    <property type="entry name" value="SH3_Tf2-1"/>
</dbReference>